<sequence>MDGHGDPSPARPRASGCGRTAKPCDRLRYTSPRGYETDTGGIDLATLTFRSSGHPAGMDISVMAGLLAYGSKPETPSRHHLASTGNAGSVEGSASGISFQALRSQLRGQPRMRISPYRVPFSPSGTPGRNHHRVVIRRVGTGVNGHACQRDPQRAGIAFR</sequence>
<dbReference type="Proteomes" id="UP000016944">
    <property type="component" value="Chromosome I"/>
</dbReference>
<evidence type="ECO:0000313" key="3">
    <source>
        <dbReference type="Proteomes" id="UP000016944"/>
    </source>
</evidence>
<dbReference type="HOGENOM" id="CLU_1650768_0_0_5"/>
<accession>U4PV11</accession>
<dbReference type="AlphaFoldDB" id="U4PV11"/>
<proteinExistence type="predicted"/>
<dbReference type="EMBL" id="HG518322">
    <property type="protein sequence ID" value="CDI07781.1"/>
    <property type="molecule type" value="Genomic_DNA"/>
</dbReference>
<organism evidence="2 3">
    <name type="scientific">Agrobacterium pusense</name>
    <dbReference type="NCBI Taxonomy" id="648995"/>
    <lineage>
        <taxon>Bacteria</taxon>
        <taxon>Pseudomonadati</taxon>
        <taxon>Pseudomonadota</taxon>
        <taxon>Alphaproteobacteria</taxon>
        <taxon>Hyphomicrobiales</taxon>
        <taxon>Rhizobiaceae</taxon>
        <taxon>Rhizobium/Agrobacterium group</taxon>
        <taxon>Agrobacterium</taxon>
    </lineage>
</organism>
<evidence type="ECO:0000313" key="2">
    <source>
        <dbReference type="EMBL" id="CDI07781.1"/>
    </source>
</evidence>
<protein>
    <submittedName>
        <fullName evidence="2">Uncharacterized protein</fullName>
    </submittedName>
</protein>
<reference evidence="2 3" key="1">
    <citation type="journal article" date="2013" name="Genome Announc.">
        <title>Complete Genome Sequence of the Sesbania Symbiont and Rice Growth-Promoting Endophyte Rhizobium sp. Strain IRBG74.</title>
        <authorList>
            <person name="Crook M.B."/>
            <person name="Mitra S."/>
            <person name="Ane J.M."/>
            <person name="Sadowsky M.J."/>
            <person name="Gyaneshwar P."/>
        </authorList>
    </citation>
    <scope>NUCLEOTIDE SEQUENCE [LARGE SCALE GENOMIC DNA]</scope>
    <source>
        <strain evidence="2 3">IRBG74</strain>
    </source>
</reference>
<name>U4PV11_9HYPH</name>
<evidence type="ECO:0000256" key="1">
    <source>
        <dbReference type="SAM" id="MobiDB-lite"/>
    </source>
</evidence>
<feature type="region of interest" description="Disordered" evidence="1">
    <location>
        <begin position="1"/>
        <end position="34"/>
    </location>
</feature>
<gene>
    <name evidence="2" type="ORF">BN877_I0867</name>
</gene>
<dbReference type="KEGG" id="rir:BN877_I0867"/>